<proteinExistence type="predicted"/>
<evidence type="ECO:0000313" key="3">
    <source>
        <dbReference type="Proteomes" id="UP000516305"/>
    </source>
</evidence>
<protein>
    <submittedName>
        <fullName evidence="2">Uncharacterized protein</fullName>
    </submittedName>
</protein>
<dbReference type="KEGG" id="chyd:H4K34_11230"/>
<dbReference type="EMBL" id="CP060139">
    <property type="protein sequence ID" value="QNR22993.1"/>
    <property type="molecule type" value="Genomic_DNA"/>
</dbReference>
<dbReference type="EMBL" id="CP060139">
    <property type="protein sequence ID" value="QNR22950.1"/>
    <property type="molecule type" value="Genomic_DNA"/>
</dbReference>
<dbReference type="RefSeq" id="WP_210757519.1">
    <property type="nucleotide sequence ID" value="NZ_CP060139.1"/>
</dbReference>
<dbReference type="Proteomes" id="UP000516305">
    <property type="component" value="Chromosome"/>
</dbReference>
<reference evidence="2 3" key="1">
    <citation type="submission" date="2020-08" db="EMBL/GenBank/DDBJ databases">
        <title>Croceimicrobium hydrocarbonivorans gen. nov., sp. nov., a novel marine bacterium isolated from a bacterial consortium that degrades polyethylene terephthalate.</title>
        <authorList>
            <person name="Liu R."/>
        </authorList>
    </citation>
    <scope>NUCLEOTIDE SEQUENCE [LARGE SCALE GENOMIC DNA]</scope>
    <source>
        <strain evidence="2 3">A20-9</strain>
    </source>
</reference>
<evidence type="ECO:0000313" key="1">
    <source>
        <dbReference type="EMBL" id="QNR22950.1"/>
    </source>
</evidence>
<keyword evidence="3" id="KW-1185">Reference proteome</keyword>
<gene>
    <name evidence="1" type="ORF">H4K34_11230</name>
    <name evidence="2" type="ORF">H4K34_11445</name>
</gene>
<evidence type="ECO:0000313" key="2">
    <source>
        <dbReference type="EMBL" id="QNR22993.1"/>
    </source>
</evidence>
<dbReference type="AlphaFoldDB" id="A0A7H0VB95"/>
<name>A0A7H0VB95_9FLAO</name>
<dbReference type="KEGG" id="chyd:H4K34_11445"/>
<organism evidence="2 3">
    <name type="scientific">Croceimicrobium hydrocarbonivorans</name>
    <dbReference type="NCBI Taxonomy" id="2761580"/>
    <lineage>
        <taxon>Bacteria</taxon>
        <taxon>Pseudomonadati</taxon>
        <taxon>Bacteroidota</taxon>
        <taxon>Flavobacteriia</taxon>
        <taxon>Flavobacteriales</taxon>
        <taxon>Owenweeksiaceae</taxon>
        <taxon>Croceimicrobium</taxon>
    </lineage>
</organism>
<accession>A0A7H0VB95</accession>
<sequence>MSTEDLDPLAKLSPQVAMQSVEKAMICLVESPTFVGMNAAERFDVMDGLVLLKNHYLSIIEKP</sequence>